<organism evidence="8 9">
    <name type="scientific">Larinioides sclopetarius</name>
    <dbReference type="NCBI Taxonomy" id="280406"/>
    <lineage>
        <taxon>Eukaryota</taxon>
        <taxon>Metazoa</taxon>
        <taxon>Ecdysozoa</taxon>
        <taxon>Arthropoda</taxon>
        <taxon>Chelicerata</taxon>
        <taxon>Arachnida</taxon>
        <taxon>Araneae</taxon>
        <taxon>Araneomorphae</taxon>
        <taxon>Entelegynae</taxon>
        <taxon>Araneoidea</taxon>
        <taxon>Araneidae</taxon>
        <taxon>Larinioides</taxon>
    </lineage>
</organism>
<keyword evidence="4" id="KW-0472">Membrane</keyword>
<evidence type="ECO:0000259" key="7">
    <source>
        <dbReference type="PROSITE" id="PS50835"/>
    </source>
</evidence>
<dbReference type="Pfam" id="PF13927">
    <property type="entry name" value="Ig_3"/>
    <property type="match status" value="1"/>
</dbReference>
<comment type="subcellular location">
    <subcellularLocation>
        <location evidence="1">Membrane</location>
        <topology evidence="1">Single-pass membrane protein</topology>
    </subcellularLocation>
</comment>
<evidence type="ECO:0000313" key="8">
    <source>
        <dbReference type="EMBL" id="CAL1285003.1"/>
    </source>
</evidence>
<evidence type="ECO:0000256" key="5">
    <source>
        <dbReference type="ARBA" id="ARBA00023157"/>
    </source>
</evidence>
<feature type="domain" description="Ig-like" evidence="7">
    <location>
        <begin position="373"/>
        <end position="465"/>
    </location>
</feature>
<proteinExistence type="predicted"/>
<dbReference type="Gene3D" id="2.60.40.10">
    <property type="entry name" value="Immunoglobulins"/>
    <property type="match status" value="5"/>
</dbReference>
<keyword evidence="2" id="KW-0812">Transmembrane</keyword>
<accession>A0AAV2AQD8</accession>
<dbReference type="Pfam" id="PF08205">
    <property type="entry name" value="C2-set_2"/>
    <property type="match status" value="1"/>
</dbReference>
<dbReference type="AlphaFoldDB" id="A0AAV2AQD8"/>
<dbReference type="InterPro" id="IPR003598">
    <property type="entry name" value="Ig_sub2"/>
</dbReference>
<reference evidence="8 9" key="1">
    <citation type="submission" date="2024-04" db="EMBL/GenBank/DDBJ databases">
        <authorList>
            <person name="Rising A."/>
            <person name="Reimegard J."/>
            <person name="Sonavane S."/>
            <person name="Akerstrom W."/>
            <person name="Nylinder S."/>
            <person name="Hedman E."/>
            <person name="Kallberg Y."/>
        </authorList>
    </citation>
    <scope>NUCLEOTIDE SEQUENCE [LARGE SCALE GENOMIC DNA]</scope>
</reference>
<feature type="domain" description="Ig-like" evidence="7">
    <location>
        <begin position="470"/>
        <end position="545"/>
    </location>
</feature>
<evidence type="ECO:0000256" key="1">
    <source>
        <dbReference type="ARBA" id="ARBA00004167"/>
    </source>
</evidence>
<keyword evidence="6" id="KW-0732">Signal</keyword>
<comment type="caution">
    <text evidence="8">The sequence shown here is derived from an EMBL/GenBank/DDBJ whole genome shotgun (WGS) entry which is preliminary data.</text>
</comment>
<name>A0AAV2AQD8_9ARAC</name>
<dbReference type="PROSITE" id="PS50835">
    <property type="entry name" value="IG_LIKE"/>
    <property type="match status" value="5"/>
</dbReference>
<dbReference type="Proteomes" id="UP001497382">
    <property type="component" value="Unassembled WGS sequence"/>
</dbReference>
<evidence type="ECO:0000256" key="4">
    <source>
        <dbReference type="ARBA" id="ARBA00023136"/>
    </source>
</evidence>
<dbReference type="InterPro" id="IPR007110">
    <property type="entry name" value="Ig-like_dom"/>
</dbReference>
<feature type="signal peptide" evidence="6">
    <location>
        <begin position="1"/>
        <end position="38"/>
    </location>
</feature>
<feature type="domain" description="Ig-like" evidence="7">
    <location>
        <begin position="50"/>
        <end position="164"/>
    </location>
</feature>
<dbReference type="InterPro" id="IPR013783">
    <property type="entry name" value="Ig-like_fold"/>
</dbReference>
<protein>
    <recommendedName>
        <fullName evidence="7">Ig-like domain-containing protein</fullName>
    </recommendedName>
</protein>
<dbReference type="GO" id="GO:0016020">
    <property type="term" value="C:membrane"/>
    <property type="evidence" value="ECO:0007669"/>
    <property type="project" value="UniProtKB-SubCell"/>
</dbReference>
<dbReference type="InterPro" id="IPR003599">
    <property type="entry name" value="Ig_sub"/>
</dbReference>
<dbReference type="Pfam" id="PF07686">
    <property type="entry name" value="V-set"/>
    <property type="match status" value="1"/>
</dbReference>
<evidence type="ECO:0000256" key="3">
    <source>
        <dbReference type="ARBA" id="ARBA00022989"/>
    </source>
</evidence>
<keyword evidence="3" id="KW-1133">Transmembrane helix</keyword>
<gene>
    <name evidence="8" type="ORF">LARSCL_LOCUS13458</name>
</gene>
<dbReference type="PANTHER" id="PTHR23278">
    <property type="entry name" value="SIDESTEP PROTEIN"/>
    <property type="match status" value="1"/>
</dbReference>
<dbReference type="EMBL" id="CAXIEN010000186">
    <property type="protein sequence ID" value="CAL1285003.1"/>
    <property type="molecule type" value="Genomic_DNA"/>
</dbReference>
<evidence type="ECO:0000313" key="9">
    <source>
        <dbReference type="Proteomes" id="UP001497382"/>
    </source>
</evidence>
<feature type="domain" description="Ig-like" evidence="7">
    <location>
        <begin position="274"/>
        <end position="348"/>
    </location>
</feature>
<evidence type="ECO:0000256" key="2">
    <source>
        <dbReference type="ARBA" id="ARBA00022692"/>
    </source>
</evidence>
<dbReference type="SUPFAM" id="SSF48726">
    <property type="entry name" value="Immunoglobulin"/>
    <property type="match status" value="5"/>
</dbReference>
<dbReference type="InterPro" id="IPR036179">
    <property type="entry name" value="Ig-like_dom_sf"/>
</dbReference>
<feature type="domain" description="Ig-like" evidence="7">
    <location>
        <begin position="169"/>
        <end position="267"/>
    </location>
</feature>
<dbReference type="InterPro" id="IPR013106">
    <property type="entry name" value="Ig_V-set"/>
</dbReference>
<feature type="chain" id="PRO_5043415950" description="Ig-like domain-containing protein" evidence="6">
    <location>
        <begin position="39"/>
        <end position="610"/>
    </location>
</feature>
<dbReference type="SMART" id="SM00409">
    <property type="entry name" value="IG"/>
    <property type="match status" value="4"/>
</dbReference>
<dbReference type="InterPro" id="IPR013151">
    <property type="entry name" value="Immunoglobulin_dom"/>
</dbReference>
<dbReference type="Pfam" id="PF00047">
    <property type="entry name" value="ig"/>
    <property type="match status" value="1"/>
</dbReference>
<dbReference type="SMART" id="SM00408">
    <property type="entry name" value="IGc2"/>
    <property type="match status" value="4"/>
</dbReference>
<sequence length="610" mass="68488">MWKLFKLDSFACTRSFSYFKMLLFIAFVILVCNHEVTASEFGTEEENTLPTDEEIAVPMKAVAGGRLSLPCDITSPISDDEVYLVLWYKDEVATPIYSLDARRGPLGQARHATNDQLYGRAYFSSVPQPAVLEIDRVSLEDEGLYRCRVDFRKARTQHSALVVSVAVPPGVPIIKDYNGKMLSGVIGPFIGNDSLHLICEVEGGKPKPTLKWWRSRRIIDENFEMLENRITRNELFIEKLRREDLMATLTCQTTNNEISAPLEASVTLDIHFRPDSVSVKGKRKKLSAMKTVQFECEAKGSRPPAVISWRKSSYKLKNAVTRVSAQGNVTTSTLTFTPTSDDNGKYLCCQADNPAISGSPIEDGWKLDVHYVPQLNLRLGSKLRHSNIVEDMDVYFECNIRANPVVTETGWRFEGFDLHNNASAGIVLSNQSLVLQKVNRSHRGRYSCTAINNEGLGESNHVYLRVRYSPVCKPDQDTTFTALINRPVQIQCEVEADMDDVNFRWEFNGTSSGGDVQVVSVPGTTTKSVVNYTPRSESDFGTIYCWGTNNVGTQSNPCAFFVVPAVSRISFQNPRRRYRTAQLPKKQKHLSRSSVTRPLTKAVTWMNIST</sequence>
<dbReference type="InterPro" id="IPR013162">
    <property type="entry name" value="CD80_C2-set"/>
</dbReference>
<keyword evidence="9" id="KW-1185">Reference proteome</keyword>
<evidence type="ECO:0000256" key="6">
    <source>
        <dbReference type="SAM" id="SignalP"/>
    </source>
</evidence>
<keyword evidence="5" id="KW-1015">Disulfide bond</keyword>
<dbReference type="PANTHER" id="PTHR23278:SF19">
    <property type="entry name" value="OBSCURIN"/>
    <property type="match status" value="1"/>
</dbReference>